<keyword evidence="2" id="KW-1185">Reference proteome</keyword>
<protein>
    <submittedName>
        <fullName evidence="1">Uncharacterized protein</fullName>
    </submittedName>
</protein>
<comment type="caution">
    <text evidence="1">The sequence shown here is derived from an EMBL/GenBank/DDBJ whole genome shotgun (WGS) entry which is preliminary data.</text>
</comment>
<dbReference type="EMBL" id="BPLQ01006021">
    <property type="protein sequence ID" value="GIY19192.1"/>
    <property type="molecule type" value="Genomic_DNA"/>
</dbReference>
<evidence type="ECO:0000313" key="1">
    <source>
        <dbReference type="EMBL" id="GIY19192.1"/>
    </source>
</evidence>
<sequence length="104" mass="11996">MRRNPLCNRNQENVEKSLLIWITTENNVLTMICEKAELIHADFLENEARTNPESEMLKQAMVCLIIFRTVRHGEEASADTDAANDLVTEFVSIEEQTKFPKDLE</sequence>
<gene>
    <name evidence="1" type="ORF">CDAR_34121</name>
</gene>
<dbReference type="AlphaFoldDB" id="A0AAV4RCX3"/>
<proteinExistence type="predicted"/>
<accession>A0AAV4RCX3</accession>
<evidence type="ECO:0000313" key="2">
    <source>
        <dbReference type="Proteomes" id="UP001054837"/>
    </source>
</evidence>
<reference evidence="1 2" key="1">
    <citation type="submission" date="2021-06" db="EMBL/GenBank/DDBJ databases">
        <title>Caerostris darwini draft genome.</title>
        <authorList>
            <person name="Kono N."/>
            <person name="Arakawa K."/>
        </authorList>
    </citation>
    <scope>NUCLEOTIDE SEQUENCE [LARGE SCALE GENOMIC DNA]</scope>
</reference>
<dbReference type="Proteomes" id="UP001054837">
    <property type="component" value="Unassembled WGS sequence"/>
</dbReference>
<name>A0AAV4RCX3_9ARAC</name>
<organism evidence="1 2">
    <name type="scientific">Caerostris darwini</name>
    <dbReference type="NCBI Taxonomy" id="1538125"/>
    <lineage>
        <taxon>Eukaryota</taxon>
        <taxon>Metazoa</taxon>
        <taxon>Ecdysozoa</taxon>
        <taxon>Arthropoda</taxon>
        <taxon>Chelicerata</taxon>
        <taxon>Arachnida</taxon>
        <taxon>Araneae</taxon>
        <taxon>Araneomorphae</taxon>
        <taxon>Entelegynae</taxon>
        <taxon>Araneoidea</taxon>
        <taxon>Araneidae</taxon>
        <taxon>Caerostris</taxon>
    </lineage>
</organism>